<proteinExistence type="predicted"/>
<protein>
    <submittedName>
        <fullName evidence="1">Uncharacterized protein</fullName>
    </submittedName>
</protein>
<accession>A0ABT1S6W4</accession>
<evidence type="ECO:0000313" key="2">
    <source>
        <dbReference type="Proteomes" id="UP001524478"/>
    </source>
</evidence>
<evidence type="ECO:0000313" key="1">
    <source>
        <dbReference type="EMBL" id="MCQ4922206.1"/>
    </source>
</evidence>
<reference evidence="1 2" key="1">
    <citation type="submission" date="2022-06" db="EMBL/GenBank/DDBJ databases">
        <title>Isolation of gut microbiota from human fecal samples.</title>
        <authorList>
            <person name="Pamer E.G."/>
            <person name="Barat B."/>
            <person name="Waligurski E."/>
            <person name="Medina S."/>
            <person name="Paddock L."/>
            <person name="Mostad J."/>
        </authorList>
    </citation>
    <scope>NUCLEOTIDE SEQUENCE [LARGE SCALE GENOMIC DNA]</scope>
    <source>
        <strain evidence="1 2">DFI.7.95</strain>
    </source>
</reference>
<dbReference type="RefSeq" id="WP_256310496.1">
    <property type="nucleotide sequence ID" value="NZ_JANGAC010000002.1"/>
</dbReference>
<keyword evidence="2" id="KW-1185">Reference proteome</keyword>
<organism evidence="1 2">
    <name type="scientific">Tissierella carlieri</name>
    <dbReference type="NCBI Taxonomy" id="689904"/>
    <lineage>
        <taxon>Bacteria</taxon>
        <taxon>Bacillati</taxon>
        <taxon>Bacillota</taxon>
        <taxon>Tissierellia</taxon>
        <taxon>Tissierellales</taxon>
        <taxon>Tissierellaceae</taxon>
        <taxon>Tissierella</taxon>
    </lineage>
</organism>
<sequence>MKPRCKFVGKDGNIFNLIDNASNTLINVGMKDKAKEMIDRILNTKSCMEAIDILLEYVEIEYINIL</sequence>
<dbReference type="Proteomes" id="UP001524478">
    <property type="component" value="Unassembled WGS sequence"/>
</dbReference>
<gene>
    <name evidence="1" type="ORF">NE686_03860</name>
</gene>
<comment type="caution">
    <text evidence="1">The sequence shown here is derived from an EMBL/GenBank/DDBJ whole genome shotgun (WGS) entry which is preliminary data.</text>
</comment>
<dbReference type="EMBL" id="JANGAC010000002">
    <property type="protein sequence ID" value="MCQ4922206.1"/>
    <property type="molecule type" value="Genomic_DNA"/>
</dbReference>
<name>A0ABT1S6W4_9FIRM</name>